<reference evidence="1 2" key="1">
    <citation type="journal article" date="2007" name="Proc. Natl. Acad. Sci. U.S.A.">
        <title>Genome and proteome of long-chain alkane degrading Geobacillus thermodenitrificans NG80-2 isolated from a deep-subsurface oil reservoir.</title>
        <authorList>
            <person name="Feng L."/>
            <person name="Wang W."/>
            <person name="Cheng J."/>
            <person name="Ren Y."/>
            <person name="Zhao G."/>
            <person name="Gao C."/>
            <person name="Tang Y."/>
            <person name="Liu X."/>
            <person name="Han W."/>
            <person name="Peng X."/>
            <person name="Liu R."/>
            <person name="Wang L."/>
        </authorList>
    </citation>
    <scope>NUCLEOTIDE SEQUENCE [LARGE SCALE GENOMIC DNA]</scope>
    <source>
        <strain evidence="1 2">NG80-2</strain>
    </source>
</reference>
<name>A4IP93_GEOTN</name>
<dbReference type="KEGG" id="gtn:GTNG_1783"/>
<dbReference type="HOGENOM" id="CLU_2879504_0_0_9"/>
<protein>
    <submittedName>
        <fullName evidence="1">Oxidoreductase</fullName>
    </submittedName>
</protein>
<dbReference type="Gene3D" id="3.30.360.10">
    <property type="entry name" value="Dihydrodipicolinate Reductase, domain 2"/>
    <property type="match status" value="1"/>
</dbReference>
<dbReference type="Proteomes" id="UP000001578">
    <property type="component" value="Chromosome"/>
</dbReference>
<sequence length="63" mass="7128">MTDDGNVREEMVSGDQYALQIEHFSRGILGGTLLLYSPERMIKQAQVLDAWRTSMKTGTIVRL</sequence>
<dbReference type="AlphaFoldDB" id="A4IP93"/>
<organism evidence="1 2">
    <name type="scientific">Geobacillus thermodenitrificans (strain NG80-2)</name>
    <dbReference type="NCBI Taxonomy" id="420246"/>
    <lineage>
        <taxon>Bacteria</taxon>
        <taxon>Bacillati</taxon>
        <taxon>Bacillota</taxon>
        <taxon>Bacilli</taxon>
        <taxon>Bacillales</taxon>
        <taxon>Anoxybacillaceae</taxon>
        <taxon>Geobacillus</taxon>
    </lineage>
</organism>
<evidence type="ECO:0000313" key="1">
    <source>
        <dbReference type="EMBL" id="ABO67147.1"/>
    </source>
</evidence>
<proteinExistence type="predicted"/>
<gene>
    <name evidence="1" type="ordered locus">GTNG_1783</name>
</gene>
<evidence type="ECO:0000313" key="2">
    <source>
        <dbReference type="Proteomes" id="UP000001578"/>
    </source>
</evidence>
<accession>A4IP93</accession>
<dbReference type="EMBL" id="CP000557">
    <property type="protein sequence ID" value="ABO67147.1"/>
    <property type="molecule type" value="Genomic_DNA"/>
</dbReference>